<protein>
    <submittedName>
        <fullName evidence="2">Uncharacterized protein DUF5019</fullName>
    </submittedName>
</protein>
<reference evidence="2 3" key="1">
    <citation type="submission" date="2018-04" db="EMBL/GenBank/DDBJ databases">
        <title>Genomic Encyclopedia of Archaeal and Bacterial Type Strains, Phase II (KMG-II): from individual species to whole genera.</title>
        <authorList>
            <person name="Goeker M."/>
        </authorList>
    </citation>
    <scope>NUCLEOTIDE SEQUENCE [LARGE SCALE GENOMIC DNA]</scope>
    <source>
        <strain evidence="2 3">DSM 28823</strain>
    </source>
</reference>
<name>A0A2T5C6F9_9BACT</name>
<dbReference type="Proteomes" id="UP000243525">
    <property type="component" value="Unassembled WGS sequence"/>
</dbReference>
<evidence type="ECO:0000259" key="1">
    <source>
        <dbReference type="Pfam" id="PF14292"/>
    </source>
</evidence>
<dbReference type="AlphaFoldDB" id="A0A2T5C6F9"/>
<dbReference type="GO" id="GO:0019867">
    <property type="term" value="C:outer membrane"/>
    <property type="evidence" value="ECO:0007669"/>
    <property type="project" value="InterPro"/>
</dbReference>
<proteinExistence type="predicted"/>
<evidence type="ECO:0000313" key="2">
    <source>
        <dbReference type="EMBL" id="PTN10539.1"/>
    </source>
</evidence>
<sequence>MKHNSFQPKYIRAGHKLGAKIMLIALAIYSGFLLNSCQQDEDIIISNGDPVTLTLSSTQLALSQESYASTALSISWTRGSNQGTGSSISYVLEIGKSGDSFTNAKIFDLGKGVYEKSFTVSDLNDLVLNYWGVEAGTTAEFEAKVTANVTNEDVEDGITEIQSFSVTPYKPVSSELYIVGDATPNGWDIASATALTASASTPWVYTYQGQLTTGNFKFAVSQDDCWCQDFYTQDPADEEMMVYNEGGSGEDIQWNIAEGGNYKVTVNLLDLTISIEKLKGPTYSELYLVGTATPVNDWKMPSDQAFVQNADDPFIFTYEATLTAGEFKIATFSGDWCDGEWLNPSQGDQVLTAIDYIVTNGCDGPDNKWVVSEQTQGRYKFTVDLENATISIEPLMLYLIGDATPNGWEINNPEPMNYANGVYTFTGALSAGELKFSKYTGDWCDGDWLVPATANQSVSDGTYTIRHGCEGDDNKWKLQDGDAGNYTITVDLDNEQITITKQ</sequence>
<dbReference type="GO" id="GO:2001070">
    <property type="term" value="F:starch binding"/>
    <property type="evidence" value="ECO:0007669"/>
    <property type="project" value="InterPro"/>
</dbReference>
<dbReference type="RefSeq" id="WP_107820641.1">
    <property type="nucleotide sequence ID" value="NZ_OY782574.1"/>
</dbReference>
<dbReference type="Pfam" id="PF14292">
    <property type="entry name" value="SusE"/>
    <property type="match status" value="1"/>
</dbReference>
<dbReference type="InterPro" id="IPR025970">
    <property type="entry name" value="SusE"/>
</dbReference>
<dbReference type="EMBL" id="QAAD01000001">
    <property type="protein sequence ID" value="PTN10539.1"/>
    <property type="molecule type" value="Genomic_DNA"/>
</dbReference>
<feature type="domain" description="SusE outer membrane protein" evidence="1">
    <location>
        <begin position="40"/>
        <end position="145"/>
    </location>
</feature>
<dbReference type="OrthoDB" id="975117at2"/>
<evidence type="ECO:0000313" key="3">
    <source>
        <dbReference type="Proteomes" id="UP000243525"/>
    </source>
</evidence>
<keyword evidence="3" id="KW-1185">Reference proteome</keyword>
<comment type="caution">
    <text evidence="2">The sequence shown here is derived from an EMBL/GenBank/DDBJ whole genome shotgun (WGS) entry which is preliminary data.</text>
</comment>
<accession>A0A2T5C6F9</accession>
<gene>
    <name evidence="2" type="ORF">C8N47_101188</name>
</gene>
<dbReference type="Gene3D" id="2.60.40.3620">
    <property type="match status" value="3"/>
</dbReference>
<organism evidence="2 3">
    <name type="scientific">Mangrovibacterium marinum</name>
    <dbReference type="NCBI Taxonomy" id="1639118"/>
    <lineage>
        <taxon>Bacteria</taxon>
        <taxon>Pseudomonadati</taxon>
        <taxon>Bacteroidota</taxon>
        <taxon>Bacteroidia</taxon>
        <taxon>Marinilabiliales</taxon>
        <taxon>Prolixibacteraceae</taxon>
        <taxon>Mangrovibacterium</taxon>
    </lineage>
</organism>